<feature type="binding site" evidence="9">
    <location>
        <position position="204"/>
    </location>
    <ligand>
        <name>Zn(2+)</name>
        <dbReference type="ChEBI" id="CHEBI:29105"/>
        <note>catalytic</note>
    </ligand>
</feature>
<dbReference type="Proteomes" id="UP000050795">
    <property type="component" value="Unassembled WGS sequence"/>
</dbReference>
<dbReference type="GO" id="GO:0006508">
    <property type="term" value="P:proteolysis"/>
    <property type="evidence" value="ECO:0007669"/>
    <property type="project" value="UniProtKB-KW"/>
</dbReference>
<dbReference type="GO" id="GO:0016020">
    <property type="term" value="C:membrane"/>
    <property type="evidence" value="ECO:0007669"/>
    <property type="project" value="InterPro"/>
</dbReference>
<evidence type="ECO:0000313" key="13">
    <source>
        <dbReference type="WBParaSite" id="TREG1_97560.1"/>
    </source>
</evidence>
<evidence type="ECO:0000313" key="12">
    <source>
        <dbReference type="Proteomes" id="UP000050795"/>
    </source>
</evidence>
<reference evidence="12" key="1">
    <citation type="submission" date="2022-06" db="EMBL/GenBank/DDBJ databases">
        <authorList>
            <person name="Berger JAMES D."/>
            <person name="Berger JAMES D."/>
        </authorList>
    </citation>
    <scope>NUCLEOTIDE SEQUENCE [LARGE SCALE GENOMIC DNA]</scope>
</reference>
<organism evidence="12 13">
    <name type="scientific">Trichobilharzia regenti</name>
    <name type="common">Nasal bird schistosome</name>
    <dbReference type="NCBI Taxonomy" id="157069"/>
    <lineage>
        <taxon>Eukaryota</taxon>
        <taxon>Metazoa</taxon>
        <taxon>Spiralia</taxon>
        <taxon>Lophotrochozoa</taxon>
        <taxon>Platyhelminthes</taxon>
        <taxon>Trematoda</taxon>
        <taxon>Digenea</taxon>
        <taxon>Strigeidida</taxon>
        <taxon>Schistosomatoidea</taxon>
        <taxon>Schistosomatidae</taxon>
        <taxon>Trichobilharzia</taxon>
    </lineage>
</organism>
<dbReference type="GO" id="GO:0007155">
    <property type="term" value="P:cell adhesion"/>
    <property type="evidence" value="ECO:0007669"/>
    <property type="project" value="InterPro"/>
</dbReference>
<feature type="binding site" evidence="9">
    <location>
        <position position="103"/>
    </location>
    <ligand>
        <name>Zn(2+)</name>
        <dbReference type="ChEBI" id="CHEBI:29105"/>
        <note>catalytic</note>
    </ligand>
</feature>
<keyword evidence="6 9" id="KW-0482">Metalloprotease</keyword>
<keyword evidence="5 9" id="KW-0862">Zinc</keyword>
<dbReference type="Gene3D" id="3.10.170.20">
    <property type="match status" value="1"/>
</dbReference>
<dbReference type="InterPro" id="IPR001577">
    <property type="entry name" value="Peptidase_M8"/>
</dbReference>
<feature type="region of interest" description="Disordered" evidence="11">
    <location>
        <begin position="116"/>
        <end position="141"/>
    </location>
</feature>
<dbReference type="PANTHER" id="PTHR10942:SF0">
    <property type="entry name" value="LEISHMANOLYSIN-LIKE PEPTIDASE"/>
    <property type="match status" value="1"/>
</dbReference>
<dbReference type="Pfam" id="PF01457">
    <property type="entry name" value="Peptidase_M8"/>
    <property type="match status" value="2"/>
</dbReference>
<comment type="cofactor">
    <cofactor evidence="9 10">
        <name>Zn(2+)</name>
        <dbReference type="ChEBI" id="CHEBI:29105"/>
    </cofactor>
    <text evidence="9 10">Binds 1 zinc ion per subunit.</text>
</comment>
<reference evidence="13" key="2">
    <citation type="submission" date="2023-11" db="UniProtKB">
        <authorList>
            <consortium name="WormBaseParasite"/>
        </authorList>
    </citation>
    <scope>IDENTIFICATION</scope>
</reference>
<accession>A0AA85KM16</accession>
<feature type="active site" evidence="8">
    <location>
        <position position="100"/>
    </location>
</feature>
<evidence type="ECO:0000256" key="9">
    <source>
        <dbReference type="PIRSR" id="PIRSR601577-2"/>
    </source>
</evidence>
<dbReference type="AlphaFoldDB" id="A0AA85KM16"/>
<comment type="similarity">
    <text evidence="1 10">Belongs to the peptidase M8 family.</text>
</comment>
<evidence type="ECO:0000256" key="5">
    <source>
        <dbReference type="ARBA" id="ARBA00022833"/>
    </source>
</evidence>
<evidence type="ECO:0000256" key="2">
    <source>
        <dbReference type="ARBA" id="ARBA00022670"/>
    </source>
</evidence>
<keyword evidence="4 10" id="KW-0378">Hydrolase</keyword>
<name>A0AA85KM16_TRIRE</name>
<feature type="binding site" evidence="9">
    <location>
        <position position="99"/>
    </location>
    <ligand>
        <name>Zn(2+)</name>
        <dbReference type="ChEBI" id="CHEBI:29105"/>
        <note>catalytic</note>
    </ligand>
</feature>
<evidence type="ECO:0000256" key="6">
    <source>
        <dbReference type="ARBA" id="ARBA00023049"/>
    </source>
</evidence>
<dbReference type="Gene3D" id="2.30.34.10">
    <property type="entry name" value="Leishmanolysin domain 4"/>
    <property type="match status" value="1"/>
</dbReference>
<proteinExistence type="inferred from homology"/>
<dbReference type="WBParaSite" id="TREG1_97560.1">
    <property type="protein sequence ID" value="TREG1_97560.1"/>
    <property type="gene ID" value="TREG1_97560"/>
</dbReference>
<protein>
    <recommendedName>
        <fullName evidence="7 10">Leishmanolysin-like peptidase</fullName>
        <ecNumber evidence="10">3.4.24.-</ecNumber>
    </recommendedName>
</protein>
<feature type="compositionally biased region" description="Basic and acidic residues" evidence="11">
    <location>
        <begin position="116"/>
        <end position="138"/>
    </location>
</feature>
<keyword evidence="2 10" id="KW-0645">Protease</keyword>
<dbReference type="GO" id="GO:0046872">
    <property type="term" value="F:metal ion binding"/>
    <property type="evidence" value="ECO:0007669"/>
    <property type="project" value="UniProtKB-KW"/>
</dbReference>
<evidence type="ECO:0000256" key="8">
    <source>
        <dbReference type="PIRSR" id="PIRSR601577-1"/>
    </source>
</evidence>
<evidence type="ECO:0000256" key="4">
    <source>
        <dbReference type="ARBA" id="ARBA00022801"/>
    </source>
</evidence>
<dbReference type="EC" id="3.4.24.-" evidence="10"/>
<evidence type="ECO:0000256" key="1">
    <source>
        <dbReference type="ARBA" id="ARBA00005860"/>
    </source>
</evidence>
<keyword evidence="3 9" id="KW-0479">Metal-binding</keyword>
<evidence type="ECO:0000256" key="10">
    <source>
        <dbReference type="RuleBase" id="RU366077"/>
    </source>
</evidence>
<dbReference type="GO" id="GO:0004222">
    <property type="term" value="F:metalloendopeptidase activity"/>
    <property type="evidence" value="ECO:0007669"/>
    <property type="project" value="UniProtKB-UniRule"/>
</dbReference>
<evidence type="ECO:0000256" key="3">
    <source>
        <dbReference type="ARBA" id="ARBA00022723"/>
    </source>
</evidence>
<evidence type="ECO:0000256" key="11">
    <source>
        <dbReference type="SAM" id="MobiDB-lite"/>
    </source>
</evidence>
<dbReference type="Gene3D" id="3.90.132.10">
    <property type="entry name" value="Leishmanolysin , domain 2"/>
    <property type="match status" value="1"/>
</dbReference>
<dbReference type="SUPFAM" id="SSF55486">
    <property type="entry name" value="Metalloproteases ('zincins'), catalytic domain"/>
    <property type="match status" value="1"/>
</dbReference>
<evidence type="ECO:0000256" key="7">
    <source>
        <dbReference type="ARBA" id="ARBA00039717"/>
    </source>
</evidence>
<dbReference type="PANTHER" id="PTHR10942">
    <property type="entry name" value="LEISHMANOLYSIN-LIKE PEPTIDASE"/>
    <property type="match status" value="1"/>
</dbReference>
<dbReference type="GO" id="GO:0005737">
    <property type="term" value="C:cytoplasm"/>
    <property type="evidence" value="ECO:0007669"/>
    <property type="project" value="TreeGrafter"/>
</dbReference>
<sequence length="403" mass="43924">MLRSSRSRSVRLRCSQSSDGKNFKEVYQDGPGFAPNEYVIFVDSENKGACASGSTLAFAGPCEMHPTTDRPIMGSINFCPQKMEVDEPGKTMLVGTAIHELAHALGFVKTSYALMRDENGNPRTPRDPKTGKPPRNDRGQFVPSESTVKLINRPWISAVGSFSKQFLAFVTPQLLAEGRKHYNCPNLDGIDIENEGGEGTVGTHFEKRVVGDEIMAGVTGVKTVASRLTLAFFKDSGGKSIEPYCEEKSDVMCYHKAAFGICAVAQFTTSLPAPDQYFKAQKGNMFGQDFGNNSVCIRHKGAWEAKMNGMVSRDARVKATCHQISCSDGLKVVVGGQAFPCQSGVARIQSKQITGEAICPPPNEVCGVRNIYMEDNCFYITSSSLFVMGRTQTQASMRGNISR</sequence>
<keyword evidence="12" id="KW-1185">Reference proteome</keyword>